<dbReference type="EMBL" id="BAABLM010000011">
    <property type="protein sequence ID" value="GAA4685598.1"/>
    <property type="molecule type" value="Genomic_DNA"/>
</dbReference>
<evidence type="ECO:0000313" key="3">
    <source>
        <dbReference type="Proteomes" id="UP001501295"/>
    </source>
</evidence>
<proteinExistence type="predicted"/>
<feature type="transmembrane region" description="Helical" evidence="1">
    <location>
        <begin position="12"/>
        <end position="33"/>
    </location>
</feature>
<keyword evidence="3" id="KW-1185">Reference proteome</keyword>
<organism evidence="2 3">
    <name type="scientific">Frondihabitans cladoniiphilus</name>
    <dbReference type="NCBI Taxonomy" id="715785"/>
    <lineage>
        <taxon>Bacteria</taxon>
        <taxon>Bacillati</taxon>
        <taxon>Actinomycetota</taxon>
        <taxon>Actinomycetes</taxon>
        <taxon>Micrococcales</taxon>
        <taxon>Microbacteriaceae</taxon>
        <taxon>Frondihabitans</taxon>
    </lineage>
</organism>
<sequence>MTEPTRRERIRPAELLGIAGVFAVFTGVIVLLSTREPKLSLIFLLIAFIVAAVILAMLTLAAKPNDVEQHEIDEEDRPRGH</sequence>
<gene>
    <name evidence="2" type="ORF">GCM10025780_35030</name>
</gene>
<comment type="caution">
    <text evidence="2">The sequence shown here is derived from an EMBL/GenBank/DDBJ whole genome shotgun (WGS) entry which is preliminary data.</text>
</comment>
<keyword evidence="1" id="KW-1133">Transmembrane helix</keyword>
<feature type="transmembrane region" description="Helical" evidence="1">
    <location>
        <begin position="39"/>
        <end position="62"/>
    </location>
</feature>
<evidence type="ECO:0000256" key="1">
    <source>
        <dbReference type="SAM" id="Phobius"/>
    </source>
</evidence>
<protein>
    <submittedName>
        <fullName evidence="2">Uncharacterized protein</fullName>
    </submittedName>
</protein>
<dbReference type="Proteomes" id="UP001501295">
    <property type="component" value="Unassembled WGS sequence"/>
</dbReference>
<accession>A0ABP8WBI9</accession>
<keyword evidence="1" id="KW-0812">Transmembrane</keyword>
<dbReference type="RefSeq" id="WP_345377235.1">
    <property type="nucleotide sequence ID" value="NZ_BAABLM010000011.1"/>
</dbReference>
<keyword evidence="1" id="KW-0472">Membrane</keyword>
<name>A0ABP8WBI9_9MICO</name>
<reference evidence="3" key="1">
    <citation type="journal article" date="2019" name="Int. J. Syst. Evol. Microbiol.">
        <title>The Global Catalogue of Microorganisms (GCM) 10K type strain sequencing project: providing services to taxonomists for standard genome sequencing and annotation.</title>
        <authorList>
            <consortium name="The Broad Institute Genomics Platform"/>
            <consortium name="The Broad Institute Genome Sequencing Center for Infectious Disease"/>
            <person name="Wu L."/>
            <person name="Ma J."/>
        </authorList>
    </citation>
    <scope>NUCLEOTIDE SEQUENCE [LARGE SCALE GENOMIC DNA]</scope>
    <source>
        <strain evidence="3">JCM 18956</strain>
    </source>
</reference>
<evidence type="ECO:0000313" key="2">
    <source>
        <dbReference type="EMBL" id="GAA4685598.1"/>
    </source>
</evidence>